<dbReference type="InterPro" id="IPR053216">
    <property type="entry name" value="Appressorial_penetr-assoc"/>
</dbReference>
<feature type="compositionally biased region" description="Polar residues" evidence="1">
    <location>
        <begin position="26"/>
        <end position="41"/>
    </location>
</feature>
<dbReference type="AlphaFoldDB" id="A0A177WQH8"/>
<accession>A0A177WQH8</accession>
<reference evidence="2 3" key="1">
    <citation type="submission" date="2006-10" db="EMBL/GenBank/DDBJ databases">
        <title>The Genome Sequence of Batrachochytrium dendrobatidis JEL423.</title>
        <authorList>
            <consortium name="The Broad Institute Genome Sequencing Platform"/>
            <person name="Birren B."/>
            <person name="Lander E."/>
            <person name="Galagan J."/>
            <person name="Cuomo C."/>
            <person name="Devon K."/>
            <person name="Jaffe D."/>
            <person name="Butler J."/>
            <person name="Alvarez P."/>
            <person name="Gnerre S."/>
            <person name="Grabherr M."/>
            <person name="Kleber M."/>
            <person name="Mauceli E."/>
            <person name="Brockman W."/>
            <person name="Young S."/>
            <person name="LaButti K."/>
            <person name="Sykes S."/>
            <person name="DeCaprio D."/>
            <person name="Crawford M."/>
            <person name="Koehrsen M."/>
            <person name="Engels R."/>
            <person name="Montgomery P."/>
            <person name="Pearson M."/>
            <person name="Howarth C."/>
            <person name="Larson L."/>
            <person name="White J."/>
            <person name="O'Leary S."/>
            <person name="Kodira C."/>
            <person name="Zeng Q."/>
            <person name="Yandava C."/>
            <person name="Alvarado L."/>
            <person name="Longcore J."/>
            <person name="James T."/>
        </authorList>
    </citation>
    <scope>NUCLEOTIDE SEQUENCE [LARGE SCALE GENOMIC DNA]</scope>
    <source>
        <strain evidence="2 3">JEL423</strain>
    </source>
</reference>
<dbReference type="Proteomes" id="UP000077115">
    <property type="component" value="Unassembled WGS sequence"/>
</dbReference>
<sequence>MIANARPTEYNYRGRGVWLSKRDGKQQPSNPASNNADTSDLPTGVKIFEPQPPSDFCLKFPDIEPANGTQHKDGTQMCSSTTIGLIPSVESMISTIITSPTSGEQLDASVNITITLSVSNLVSGFFNLANEQYYLAPQTLNSTTGNIEGHQHITIQEIVG</sequence>
<evidence type="ECO:0000313" key="3">
    <source>
        <dbReference type="Proteomes" id="UP000077115"/>
    </source>
</evidence>
<dbReference type="STRING" id="403673.A0A177WQH8"/>
<reference evidence="2 3" key="2">
    <citation type="submission" date="2016-05" db="EMBL/GenBank/DDBJ databases">
        <title>Lineage-specific infection strategies underlie the spectrum of fungal disease in amphibians.</title>
        <authorList>
            <person name="Cuomo C.A."/>
            <person name="Farrer R.A."/>
            <person name="James T."/>
            <person name="Longcore J."/>
            <person name="Birren B."/>
        </authorList>
    </citation>
    <scope>NUCLEOTIDE SEQUENCE [LARGE SCALE GENOMIC DNA]</scope>
    <source>
        <strain evidence="2 3">JEL423</strain>
    </source>
</reference>
<evidence type="ECO:0000313" key="2">
    <source>
        <dbReference type="EMBL" id="OAJ42378.1"/>
    </source>
</evidence>
<proteinExistence type="predicted"/>
<dbReference type="PANTHER" id="PTHR34587">
    <property type="entry name" value="VWFA DOMAIN-CONTAINING PROTEIN"/>
    <property type="match status" value="1"/>
</dbReference>
<name>A0A177WQH8_BATDL</name>
<dbReference type="PANTHER" id="PTHR34587:SF2">
    <property type="entry name" value="G-PROTEIN COUPLED RECEPTORS FAMILY 1 PROFILE DOMAIN-CONTAINING PROTEIN"/>
    <property type="match status" value="1"/>
</dbReference>
<feature type="region of interest" description="Disordered" evidence="1">
    <location>
        <begin position="19"/>
        <end position="43"/>
    </location>
</feature>
<gene>
    <name evidence="2" type="ORF">BDEG_25830</name>
</gene>
<dbReference type="EMBL" id="DS022307">
    <property type="protein sequence ID" value="OAJ42378.1"/>
    <property type="molecule type" value="Genomic_DNA"/>
</dbReference>
<protein>
    <submittedName>
        <fullName evidence="2">Uncharacterized protein</fullName>
    </submittedName>
</protein>
<organism evidence="2 3">
    <name type="scientific">Batrachochytrium dendrobatidis (strain JEL423)</name>
    <dbReference type="NCBI Taxonomy" id="403673"/>
    <lineage>
        <taxon>Eukaryota</taxon>
        <taxon>Fungi</taxon>
        <taxon>Fungi incertae sedis</taxon>
        <taxon>Chytridiomycota</taxon>
        <taxon>Chytridiomycota incertae sedis</taxon>
        <taxon>Chytridiomycetes</taxon>
        <taxon>Rhizophydiales</taxon>
        <taxon>Rhizophydiales incertae sedis</taxon>
        <taxon>Batrachochytrium</taxon>
    </lineage>
</organism>
<evidence type="ECO:0000256" key="1">
    <source>
        <dbReference type="SAM" id="MobiDB-lite"/>
    </source>
</evidence>
<dbReference type="VEuPathDB" id="FungiDB:BDEG_25830"/>